<organism evidence="9 10">
    <name type="scientific">Sphagnum jensenii</name>
    <dbReference type="NCBI Taxonomy" id="128206"/>
    <lineage>
        <taxon>Eukaryota</taxon>
        <taxon>Viridiplantae</taxon>
        <taxon>Streptophyta</taxon>
        <taxon>Embryophyta</taxon>
        <taxon>Bryophyta</taxon>
        <taxon>Sphagnophytina</taxon>
        <taxon>Sphagnopsida</taxon>
        <taxon>Sphagnales</taxon>
        <taxon>Sphagnaceae</taxon>
        <taxon>Sphagnum</taxon>
    </lineage>
</organism>
<evidence type="ECO:0000256" key="4">
    <source>
        <dbReference type="ARBA" id="ARBA00022777"/>
    </source>
</evidence>
<dbReference type="PROSITE" id="PS00108">
    <property type="entry name" value="PROTEIN_KINASE_ST"/>
    <property type="match status" value="1"/>
</dbReference>
<keyword evidence="2" id="KW-0808">Transferase</keyword>
<dbReference type="InterPro" id="IPR000719">
    <property type="entry name" value="Prot_kinase_dom"/>
</dbReference>
<evidence type="ECO:0000256" key="6">
    <source>
        <dbReference type="PROSITE-ProRule" id="PRU10141"/>
    </source>
</evidence>
<accession>A0ABP1AFP9</accession>
<keyword evidence="3 6" id="KW-0547">Nucleotide-binding</keyword>
<dbReference type="SUPFAM" id="SSF56112">
    <property type="entry name" value="Protein kinase-like (PK-like)"/>
    <property type="match status" value="1"/>
</dbReference>
<feature type="domain" description="Protein kinase" evidence="8">
    <location>
        <begin position="3"/>
        <end position="175"/>
    </location>
</feature>
<evidence type="ECO:0000256" key="2">
    <source>
        <dbReference type="ARBA" id="ARBA00022679"/>
    </source>
</evidence>
<reference evidence="9" key="1">
    <citation type="submission" date="2024-03" db="EMBL/GenBank/DDBJ databases">
        <authorList>
            <consortium name="ELIXIR-Norway"/>
            <consortium name="Elixir Norway"/>
        </authorList>
    </citation>
    <scope>NUCLEOTIDE SEQUENCE</scope>
</reference>
<proteinExistence type="inferred from homology"/>
<evidence type="ECO:0000256" key="5">
    <source>
        <dbReference type="ARBA" id="ARBA00022840"/>
    </source>
</evidence>
<dbReference type="PANTHER" id="PTHR45631">
    <property type="entry name" value="OS07G0107800 PROTEIN-RELATED"/>
    <property type="match status" value="1"/>
</dbReference>
<gene>
    <name evidence="9" type="ORF">CSSPJE1EN2_LOCUS4371</name>
</gene>
<evidence type="ECO:0000256" key="7">
    <source>
        <dbReference type="RuleBase" id="RU000304"/>
    </source>
</evidence>
<dbReference type="Proteomes" id="UP001497522">
    <property type="component" value="Chromosome 12"/>
</dbReference>
<dbReference type="PROSITE" id="PS00107">
    <property type="entry name" value="PROTEIN_KINASE_ATP"/>
    <property type="match status" value="1"/>
</dbReference>
<dbReference type="PROSITE" id="PS50011">
    <property type="entry name" value="PROTEIN_KINASE_DOM"/>
    <property type="match status" value="1"/>
</dbReference>
<comment type="similarity">
    <text evidence="7">Belongs to the protein kinase superfamily.</text>
</comment>
<dbReference type="Pfam" id="PF07714">
    <property type="entry name" value="PK_Tyr_Ser-Thr"/>
    <property type="match status" value="1"/>
</dbReference>
<keyword evidence="5 6" id="KW-0067">ATP-binding</keyword>
<feature type="binding site" evidence="6">
    <location>
        <position position="31"/>
    </location>
    <ligand>
        <name>ATP</name>
        <dbReference type="ChEBI" id="CHEBI:30616"/>
    </ligand>
</feature>
<evidence type="ECO:0000313" key="9">
    <source>
        <dbReference type="EMBL" id="CAK9861376.1"/>
    </source>
</evidence>
<dbReference type="SMART" id="SM00220">
    <property type="entry name" value="S_TKc"/>
    <property type="match status" value="1"/>
</dbReference>
<dbReference type="InterPro" id="IPR011009">
    <property type="entry name" value="Kinase-like_dom_sf"/>
</dbReference>
<keyword evidence="4" id="KW-0418">Kinase</keyword>
<protein>
    <recommendedName>
        <fullName evidence="8">Protein kinase domain-containing protein</fullName>
    </recommendedName>
</protein>
<dbReference type="Gene3D" id="1.10.510.10">
    <property type="entry name" value="Transferase(Phosphotransferase) domain 1"/>
    <property type="match status" value="1"/>
</dbReference>
<dbReference type="Gene3D" id="3.30.200.20">
    <property type="entry name" value="Phosphorylase Kinase, domain 1"/>
    <property type="match status" value="1"/>
</dbReference>
<keyword evidence="1 7" id="KW-0723">Serine/threonine-protein kinase</keyword>
<dbReference type="EMBL" id="OZ023713">
    <property type="protein sequence ID" value="CAK9861376.1"/>
    <property type="molecule type" value="Genomic_DNA"/>
</dbReference>
<keyword evidence="10" id="KW-1185">Reference proteome</keyword>
<evidence type="ECO:0000256" key="1">
    <source>
        <dbReference type="ARBA" id="ARBA00022527"/>
    </source>
</evidence>
<dbReference type="InterPro" id="IPR008271">
    <property type="entry name" value="Ser/Thr_kinase_AS"/>
</dbReference>
<name>A0ABP1AFP9_9BRYO</name>
<dbReference type="InterPro" id="IPR017441">
    <property type="entry name" value="Protein_kinase_ATP_BS"/>
</dbReference>
<evidence type="ECO:0000313" key="10">
    <source>
        <dbReference type="Proteomes" id="UP001497522"/>
    </source>
</evidence>
<sequence length="175" mass="19154">MTNNFKQPLGEGGFGIVCYGKLPDGQEVAVKRASHNSQGAKEFYNEVDLLSRVHHKNLVALVGYCQEGNEQILIYEYMPGGTVRESLYGTAKARNNPISWRTRLDIALNAAEGLQYLHTGCVPSIIHRDVKSSNILLSANMMAKVADFGISKAVNEKVSHVSTLVKGTTGYLDPE</sequence>
<evidence type="ECO:0000256" key="3">
    <source>
        <dbReference type="ARBA" id="ARBA00022741"/>
    </source>
</evidence>
<dbReference type="InterPro" id="IPR001245">
    <property type="entry name" value="Ser-Thr/Tyr_kinase_cat_dom"/>
</dbReference>
<evidence type="ECO:0000259" key="8">
    <source>
        <dbReference type="PROSITE" id="PS50011"/>
    </source>
</evidence>